<proteinExistence type="predicted"/>
<evidence type="ECO:0000256" key="1">
    <source>
        <dbReference type="ARBA" id="ARBA00022676"/>
    </source>
</evidence>
<keyword evidence="1" id="KW-0328">Glycosyltransferase</keyword>
<accession>A0A7K1XSG6</accession>
<dbReference type="GO" id="GO:0008713">
    <property type="term" value="F:ADP-heptose-lipopolysaccharide heptosyltransferase activity"/>
    <property type="evidence" value="ECO:0007669"/>
    <property type="project" value="TreeGrafter"/>
</dbReference>
<dbReference type="SUPFAM" id="SSF53756">
    <property type="entry name" value="UDP-Glycosyltransferase/glycogen phosphorylase"/>
    <property type="match status" value="1"/>
</dbReference>
<dbReference type="InterPro" id="IPR002201">
    <property type="entry name" value="Glyco_trans_9"/>
</dbReference>
<dbReference type="AlphaFoldDB" id="A0A7K1XSG6"/>
<evidence type="ECO:0000313" key="4">
    <source>
        <dbReference type="Proteomes" id="UP000451233"/>
    </source>
</evidence>
<protein>
    <submittedName>
        <fullName evidence="3">Glycosyl transferase family 9</fullName>
    </submittedName>
</protein>
<evidence type="ECO:0000256" key="2">
    <source>
        <dbReference type="ARBA" id="ARBA00022679"/>
    </source>
</evidence>
<keyword evidence="4" id="KW-1185">Reference proteome</keyword>
<dbReference type="GO" id="GO:0005829">
    <property type="term" value="C:cytosol"/>
    <property type="evidence" value="ECO:0007669"/>
    <property type="project" value="TreeGrafter"/>
</dbReference>
<dbReference type="GO" id="GO:0009244">
    <property type="term" value="P:lipopolysaccharide core region biosynthetic process"/>
    <property type="evidence" value="ECO:0007669"/>
    <property type="project" value="TreeGrafter"/>
</dbReference>
<comment type="caution">
    <text evidence="3">The sequence shown here is derived from an EMBL/GenBank/DDBJ whole genome shotgun (WGS) entry which is preliminary data.</text>
</comment>
<dbReference type="Proteomes" id="UP000451233">
    <property type="component" value="Unassembled WGS sequence"/>
</dbReference>
<organism evidence="3 4">
    <name type="scientific">Hufsiella ginkgonis</name>
    <dbReference type="NCBI Taxonomy" id="2695274"/>
    <lineage>
        <taxon>Bacteria</taxon>
        <taxon>Pseudomonadati</taxon>
        <taxon>Bacteroidota</taxon>
        <taxon>Sphingobacteriia</taxon>
        <taxon>Sphingobacteriales</taxon>
        <taxon>Sphingobacteriaceae</taxon>
        <taxon>Hufsiella</taxon>
    </lineage>
</organism>
<gene>
    <name evidence="3" type="ORF">GS398_01455</name>
</gene>
<dbReference type="PANTHER" id="PTHR30160">
    <property type="entry name" value="TETRAACYLDISACCHARIDE 4'-KINASE-RELATED"/>
    <property type="match status" value="1"/>
</dbReference>
<reference evidence="3 4" key="1">
    <citation type="submission" date="2019-11" db="EMBL/GenBank/DDBJ databases">
        <title>Pedobacter sp. HMF7056 Genome sequencing and assembly.</title>
        <authorList>
            <person name="Kang H."/>
            <person name="Kim H."/>
            <person name="Joh K."/>
        </authorList>
    </citation>
    <scope>NUCLEOTIDE SEQUENCE [LARGE SCALE GENOMIC DNA]</scope>
    <source>
        <strain evidence="3 4">HMF7056</strain>
    </source>
</reference>
<name>A0A7K1XSG6_9SPHI</name>
<sequence>MSGMNYKHIIISRTDAIGDVTLTLPLCGFLKSVYPDTKISFLGKTYTEPVINTCTAIDGFINYDTLLQKPEKEQVDLLKSTGADVIVHVFPVKHLAYLAKKTGIGLRIGTRNRFYHWFTCNKLVSLSRKNSLLHEAALNLLLLKPLTEVPPPSRKEIYRYYDFTKTVRLPAVISNLLSDTKFNLVIHPKSHGSGMEWSLDKYRELIVLLPEDRFRIFISGSEKEKPALKEWIAGLPPADLVDLTGTMTLPQLIAFLHVANGLVASGTGPLHLAAASGIHTLGLFPPKKPIHAMRWGPVGEKATALTSTSDDLDTIKATDVYKKISAWEK</sequence>
<keyword evidence="2 3" id="KW-0808">Transferase</keyword>
<dbReference type="Gene3D" id="3.40.50.2000">
    <property type="entry name" value="Glycogen Phosphorylase B"/>
    <property type="match status" value="2"/>
</dbReference>
<evidence type="ECO:0000313" key="3">
    <source>
        <dbReference type="EMBL" id="MXV13951.1"/>
    </source>
</evidence>
<dbReference type="Pfam" id="PF01075">
    <property type="entry name" value="Glyco_transf_9"/>
    <property type="match status" value="1"/>
</dbReference>
<dbReference type="InterPro" id="IPR051199">
    <property type="entry name" value="LPS_LOS_Heptosyltrfase"/>
</dbReference>
<dbReference type="PANTHER" id="PTHR30160:SF15">
    <property type="entry name" value="GLYCOSYLTRANSFERASE HI_0523-RELATED"/>
    <property type="match status" value="1"/>
</dbReference>
<dbReference type="EMBL" id="WVHS01000001">
    <property type="protein sequence ID" value="MXV13951.1"/>
    <property type="molecule type" value="Genomic_DNA"/>
</dbReference>
<dbReference type="CDD" id="cd03789">
    <property type="entry name" value="GT9_LPS_heptosyltransferase"/>
    <property type="match status" value="1"/>
</dbReference>